<protein>
    <submittedName>
        <fullName evidence="1">Uncharacterized protein</fullName>
    </submittedName>
</protein>
<dbReference type="AlphaFoldDB" id="A0AAW2HY35"/>
<evidence type="ECO:0000313" key="1">
    <source>
        <dbReference type="EMBL" id="KAL0274576.1"/>
    </source>
</evidence>
<proteinExistence type="predicted"/>
<accession>A0AAW2HY35</accession>
<name>A0AAW2HY35_9NEOP</name>
<reference evidence="1" key="1">
    <citation type="journal article" date="2024" name="Gigascience">
        <title>Chromosome-level genome of the poultry shaft louse Menopon gallinae provides insight into the host-switching and adaptive evolution of parasitic lice.</title>
        <authorList>
            <person name="Xu Y."/>
            <person name="Ma L."/>
            <person name="Liu S."/>
            <person name="Liang Y."/>
            <person name="Liu Q."/>
            <person name="He Z."/>
            <person name="Tian L."/>
            <person name="Duan Y."/>
            <person name="Cai W."/>
            <person name="Li H."/>
            <person name="Song F."/>
        </authorList>
    </citation>
    <scope>NUCLEOTIDE SEQUENCE</scope>
    <source>
        <strain evidence="1">Cailab_2023a</strain>
    </source>
</reference>
<sequence length="162" mass="18404">MISGENLEFLHGIYVQDYDNARDVQSPFNATTLGDEYDYDIEESLNSFFWDELVPTCIVYSLTFLKSLRTLFSLIIYKPIVFLRVEINGGFHVERYSDSDRVVDVGVRIPNSRNVSEDAELFGTLDSKARFSTPILAGSKESTSFADPHGSHPLRKLQIAFH</sequence>
<dbReference type="EMBL" id="JARGDH010000002">
    <property type="protein sequence ID" value="KAL0274576.1"/>
    <property type="molecule type" value="Genomic_DNA"/>
</dbReference>
<comment type="caution">
    <text evidence="1">The sequence shown here is derived from an EMBL/GenBank/DDBJ whole genome shotgun (WGS) entry which is preliminary data.</text>
</comment>
<gene>
    <name evidence="1" type="ORF">PYX00_002677</name>
</gene>
<organism evidence="1">
    <name type="scientific">Menopon gallinae</name>
    <name type="common">poultry shaft louse</name>
    <dbReference type="NCBI Taxonomy" id="328185"/>
    <lineage>
        <taxon>Eukaryota</taxon>
        <taxon>Metazoa</taxon>
        <taxon>Ecdysozoa</taxon>
        <taxon>Arthropoda</taxon>
        <taxon>Hexapoda</taxon>
        <taxon>Insecta</taxon>
        <taxon>Pterygota</taxon>
        <taxon>Neoptera</taxon>
        <taxon>Paraneoptera</taxon>
        <taxon>Psocodea</taxon>
        <taxon>Troctomorpha</taxon>
        <taxon>Phthiraptera</taxon>
        <taxon>Amblycera</taxon>
        <taxon>Menoponidae</taxon>
        <taxon>Menopon</taxon>
    </lineage>
</organism>